<evidence type="ECO:0000256" key="3">
    <source>
        <dbReference type="ARBA" id="ARBA00022448"/>
    </source>
</evidence>
<accession>A0AAW0E598</accession>
<dbReference type="GO" id="GO:0016020">
    <property type="term" value="C:membrane"/>
    <property type="evidence" value="ECO:0007669"/>
    <property type="project" value="TreeGrafter"/>
</dbReference>
<feature type="compositionally biased region" description="Polar residues" evidence="7">
    <location>
        <begin position="383"/>
        <end position="395"/>
    </location>
</feature>
<sequence>MSSLLPTPAVDYCQKSVTSGLRGRRFSLNPTLPQISFGRSGIDANDSTSQNESAIDEDDPPPLNDNNTSPALPSPLSNVYMSGYSTNVYIPRHQGSSLPTPGPSLPATPATECPPSTPVDRSGSIIELMRGEPAVAPSPKLDPIMKRRLACAFFLFFLCGWGDGVTGTALPYLKAQFNLSDMLTSALFCGSTVGFFIGTFIVEPVMRRLGLYHIGKRSMLPAWLSLYRPADGPQTSVGFSASQARFNTLISASIVHSSFFILMGVRLGFSAMFIAYATAALARAFLTERDRLTFVVLRQKRVSGEWTETGYGICLRPLGLTRVPAFGGAFAPLVCQSIIAAGAPWPNFYYGSLVVSAINLGLVFYAFRPTQRERVAERKETLAATTPRSAPGTPTTEDREIALVPMTPEKETPSSSTTMVASQPQKSTLLLALHLPLQWAFAVFGWLYCGSETTTQGFAVSYLLAARNANPKTVGYVTSGFNGGSAVGRVLWGHFSPRALTGEKTHLRTAETCVFGHFELPFNLRYRGVALIMHILIWLVNSNIENSFSTAIIGLMYGPVWPASLTMLSEILPPDVRMMGMAIFGAAGNLGTSPNALEGGVVVANEEAKSAAAGEFHGGVDSLEELDRKLERLEYELAQAKVERNSRLPVARLPAEVLTEIFSYLAPNPSTMSLPPYGGRTQWLAFTQICHFWRIIALNHAPLWTCPDLTIPALAEIVIQRSKTADLHLVLSNSSRAKIEQNLLDTIQSQLMNRVGTLQLTITSAKDKLRNFVNSLTQPAPRLRVLSLDATYEEMLTLPAQFLARDTPSLDEVSLNHCHIPWDSPLLGNLTSLDLFGNGQVYPSGQQFLDALRRMPLLETLKLYHVGPHTIEGTDVVPLPRLRCLRLVADGPSFITMFTHITYPPSAAVMLKSSSSATSFASLWPRLAETYNHNAMKTLSLHVYIDQYSCYLSMKAWDGALASFARETWERMEHPLLLLNITLHSANIDATQAEMNKAMEALCSASIEVIHISGAFNRSIEDDVGLVHEDPLFSPERADRDLFSVFFGALFHSTGLKQLSIQGNSWAYQVAFALASKAPNSSSKAPISFPSLTSLSLRLDSYRDPMVEAELVLNRLIQSLKWRASCGRKLITLSVICCDGITIMDQVTALEEVVEEVIVSNR</sequence>
<dbReference type="Gene3D" id="3.80.10.10">
    <property type="entry name" value="Ribonuclease Inhibitor"/>
    <property type="match status" value="1"/>
</dbReference>
<proteinExistence type="inferred from homology"/>
<dbReference type="SUPFAM" id="SSF52047">
    <property type="entry name" value="RNI-like"/>
    <property type="match status" value="1"/>
</dbReference>
<reference evidence="10 11" key="1">
    <citation type="submission" date="2024-01" db="EMBL/GenBank/DDBJ databases">
        <title>A draft genome for a cacao thread blight-causing isolate of Paramarasmius palmivorus.</title>
        <authorList>
            <person name="Baruah I.K."/>
            <person name="Bukari Y."/>
            <person name="Amoako-Attah I."/>
            <person name="Meinhardt L.W."/>
            <person name="Bailey B.A."/>
            <person name="Cohen S.P."/>
        </authorList>
    </citation>
    <scope>NUCLEOTIDE SEQUENCE [LARGE SCALE GENOMIC DNA]</scope>
    <source>
        <strain evidence="10 11">GH-12</strain>
    </source>
</reference>
<gene>
    <name evidence="10" type="ORF">VNI00_002227</name>
</gene>
<feature type="region of interest" description="Disordered" evidence="7">
    <location>
        <begin position="91"/>
        <end position="119"/>
    </location>
</feature>
<dbReference type="EMBL" id="JAYKXP010000005">
    <property type="protein sequence ID" value="KAK7058591.1"/>
    <property type="molecule type" value="Genomic_DNA"/>
</dbReference>
<organism evidence="10 11">
    <name type="scientific">Paramarasmius palmivorus</name>
    <dbReference type="NCBI Taxonomy" id="297713"/>
    <lineage>
        <taxon>Eukaryota</taxon>
        <taxon>Fungi</taxon>
        <taxon>Dikarya</taxon>
        <taxon>Basidiomycota</taxon>
        <taxon>Agaricomycotina</taxon>
        <taxon>Agaricomycetes</taxon>
        <taxon>Agaricomycetidae</taxon>
        <taxon>Agaricales</taxon>
        <taxon>Marasmiineae</taxon>
        <taxon>Marasmiaceae</taxon>
        <taxon>Paramarasmius</taxon>
    </lineage>
</organism>
<dbReference type="Gene3D" id="1.20.1250.20">
    <property type="entry name" value="MFS general substrate transporter like domains"/>
    <property type="match status" value="2"/>
</dbReference>
<dbReference type="SUPFAM" id="SSF103473">
    <property type="entry name" value="MFS general substrate transporter"/>
    <property type="match status" value="1"/>
</dbReference>
<dbReference type="Gene3D" id="1.20.1280.50">
    <property type="match status" value="1"/>
</dbReference>
<keyword evidence="11" id="KW-1185">Reference proteome</keyword>
<feature type="transmembrane region" description="Helical" evidence="8">
    <location>
        <begin position="149"/>
        <end position="170"/>
    </location>
</feature>
<evidence type="ECO:0000256" key="7">
    <source>
        <dbReference type="SAM" id="MobiDB-lite"/>
    </source>
</evidence>
<feature type="region of interest" description="Disordered" evidence="7">
    <location>
        <begin position="31"/>
        <end position="76"/>
    </location>
</feature>
<dbReference type="Pfam" id="PF12937">
    <property type="entry name" value="F-box-like"/>
    <property type="match status" value="1"/>
</dbReference>
<evidence type="ECO:0000256" key="1">
    <source>
        <dbReference type="ARBA" id="ARBA00004127"/>
    </source>
</evidence>
<evidence type="ECO:0000313" key="10">
    <source>
        <dbReference type="EMBL" id="KAK7058591.1"/>
    </source>
</evidence>
<dbReference type="AlphaFoldDB" id="A0AAW0E598"/>
<keyword evidence="5 8" id="KW-1133">Transmembrane helix</keyword>
<comment type="caution">
    <text evidence="10">The sequence shown here is derived from an EMBL/GenBank/DDBJ whole genome shotgun (WGS) entry which is preliminary data.</text>
</comment>
<keyword evidence="3" id="KW-0813">Transport</keyword>
<dbReference type="PANTHER" id="PTHR23514:SF3">
    <property type="entry name" value="BYPASS OF STOP CODON PROTEIN 6"/>
    <property type="match status" value="1"/>
</dbReference>
<keyword evidence="4 8" id="KW-0812">Transmembrane</keyword>
<evidence type="ECO:0000256" key="4">
    <source>
        <dbReference type="ARBA" id="ARBA00022692"/>
    </source>
</evidence>
<evidence type="ECO:0000256" key="8">
    <source>
        <dbReference type="SAM" id="Phobius"/>
    </source>
</evidence>
<evidence type="ECO:0000256" key="5">
    <source>
        <dbReference type="ARBA" id="ARBA00022989"/>
    </source>
</evidence>
<feature type="transmembrane region" description="Helical" evidence="8">
    <location>
        <begin position="182"/>
        <end position="202"/>
    </location>
</feature>
<keyword evidence="6 8" id="KW-0472">Membrane</keyword>
<comment type="similarity">
    <text evidence="2">Belongs to the major facilitator superfamily.</text>
</comment>
<dbReference type="GO" id="GO:0012505">
    <property type="term" value="C:endomembrane system"/>
    <property type="evidence" value="ECO:0007669"/>
    <property type="project" value="UniProtKB-SubCell"/>
</dbReference>
<comment type="subcellular location">
    <subcellularLocation>
        <location evidence="1">Endomembrane system</location>
        <topology evidence="1">Multi-pass membrane protein</topology>
    </subcellularLocation>
</comment>
<name>A0AAW0E598_9AGAR</name>
<evidence type="ECO:0000256" key="2">
    <source>
        <dbReference type="ARBA" id="ARBA00008335"/>
    </source>
</evidence>
<evidence type="ECO:0000313" key="11">
    <source>
        <dbReference type="Proteomes" id="UP001383192"/>
    </source>
</evidence>
<dbReference type="InterPro" id="IPR001810">
    <property type="entry name" value="F-box_dom"/>
</dbReference>
<evidence type="ECO:0000256" key="6">
    <source>
        <dbReference type="ARBA" id="ARBA00023136"/>
    </source>
</evidence>
<dbReference type="PANTHER" id="PTHR23514">
    <property type="entry name" value="BYPASS OF STOP CODON PROTEIN 6"/>
    <property type="match status" value="1"/>
</dbReference>
<dbReference type="InterPro" id="IPR036259">
    <property type="entry name" value="MFS_trans_sf"/>
</dbReference>
<dbReference type="InterPro" id="IPR051788">
    <property type="entry name" value="MFS_Transporter"/>
</dbReference>
<protein>
    <recommendedName>
        <fullName evidence="9">F-box domain-containing protein</fullName>
    </recommendedName>
</protein>
<dbReference type="InterPro" id="IPR032675">
    <property type="entry name" value="LRR_dom_sf"/>
</dbReference>
<feature type="region of interest" description="Disordered" evidence="7">
    <location>
        <begin position="377"/>
        <end position="418"/>
    </location>
</feature>
<evidence type="ECO:0000259" key="9">
    <source>
        <dbReference type="Pfam" id="PF12937"/>
    </source>
</evidence>
<feature type="domain" description="F-box" evidence="9">
    <location>
        <begin position="651"/>
        <end position="709"/>
    </location>
</feature>
<dbReference type="Proteomes" id="UP001383192">
    <property type="component" value="Unassembled WGS sequence"/>
</dbReference>